<protein>
    <submittedName>
        <fullName evidence="2">Uncharacterized protein</fullName>
    </submittedName>
</protein>
<name>A0A478FQY7_9MOLU</name>
<dbReference type="Proteomes" id="UP000324831">
    <property type="component" value="Unassembled WGS sequence"/>
</dbReference>
<evidence type="ECO:0000313" key="2">
    <source>
        <dbReference type="EMBL" id="GCE63812.1"/>
    </source>
</evidence>
<proteinExistence type="predicted"/>
<gene>
    <name evidence="2" type="ORF">MHSWG343_08190</name>
</gene>
<feature type="region of interest" description="Disordered" evidence="1">
    <location>
        <begin position="147"/>
        <end position="170"/>
    </location>
</feature>
<sequence>MAIPAKSVAVGTALTVTVGGSAAIGAKYLLSESIEDFVSLKSSDHANKYASDYWKYFLSNEEGKNSKGWEKLFKKLSDDKKVTENPRTVGNKFNSLSDVDALKNACVVAYGSDKNNVVTSSPTDSQYSEEDVWRYCSAVNRKPTAAGVFPKEGGTGGQKESEGYPENSFGRQNKDQLVSITDPENALFWNVQGKWFFKKEDNGSDRTFSGNGSSIFKKLYDSGKGSLKDVCEEGYKLTSANANNKVDETDLFKYCSLKGSKTT</sequence>
<comment type="caution">
    <text evidence="2">The sequence shown here is derived from an EMBL/GenBank/DDBJ whole genome shotgun (WGS) entry which is preliminary data.</text>
</comment>
<evidence type="ECO:0000256" key="1">
    <source>
        <dbReference type="SAM" id="MobiDB-lite"/>
    </source>
</evidence>
<organism evidence="2 3">
    <name type="scientific">Candidatus Mycoplasma haematohominis</name>
    <dbReference type="NCBI Taxonomy" id="1494318"/>
    <lineage>
        <taxon>Bacteria</taxon>
        <taxon>Bacillati</taxon>
        <taxon>Mycoplasmatota</taxon>
        <taxon>Mollicutes</taxon>
        <taxon>Mycoplasmataceae</taxon>
        <taxon>Mycoplasma</taxon>
    </lineage>
</organism>
<dbReference type="AlphaFoldDB" id="A0A478FQY7"/>
<dbReference type="EMBL" id="BIMN01000004">
    <property type="protein sequence ID" value="GCE63812.1"/>
    <property type="molecule type" value="Genomic_DNA"/>
</dbReference>
<accession>A0A478FQY7</accession>
<reference evidence="2 3" key="1">
    <citation type="submission" date="2019-01" db="EMBL/GenBank/DDBJ databases">
        <title>Draft genome sequences of Candidatus Mycoplasma haemohominis SWG34-3 identified from a patient with pyrexia, anemia and liver dysfunction.</title>
        <authorList>
            <person name="Sekizuka T."/>
            <person name="Hattori N."/>
            <person name="Katano H."/>
            <person name="Takuma T."/>
            <person name="Ito T."/>
            <person name="Arai N."/>
            <person name="Yanai R."/>
            <person name="Ishii S."/>
            <person name="Miura Y."/>
            <person name="Tokunaga T."/>
            <person name="Watanabe H."/>
            <person name="Nomura N."/>
            <person name="Eguchi J."/>
            <person name="Arai T."/>
            <person name="Hasegawa H."/>
            <person name="Nakamaki T."/>
            <person name="Wakita T."/>
            <person name="Niki Y."/>
            <person name="Kuroda M."/>
        </authorList>
    </citation>
    <scope>NUCLEOTIDE SEQUENCE [LARGE SCALE GENOMIC DNA]</scope>
    <source>
        <strain evidence="2">SWG34-3</strain>
    </source>
</reference>
<evidence type="ECO:0000313" key="3">
    <source>
        <dbReference type="Proteomes" id="UP000324831"/>
    </source>
</evidence>